<feature type="transmembrane region" description="Helical" evidence="1">
    <location>
        <begin position="133"/>
        <end position="153"/>
    </location>
</feature>
<proteinExistence type="predicted"/>
<organism evidence="2 3">
    <name type="scientific">Comamonas testosteroni</name>
    <name type="common">Pseudomonas testosteroni</name>
    <dbReference type="NCBI Taxonomy" id="285"/>
    <lineage>
        <taxon>Bacteria</taxon>
        <taxon>Pseudomonadati</taxon>
        <taxon>Pseudomonadota</taxon>
        <taxon>Betaproteobacteria</taxon>
        <taxon>Burkholderiales</taxon>
        <taxon>Comamonadaceae</taxon>
        <taxon>Comamonas</taxon>
    </lineage>
</organism>
<feature type="transmembrane region" description="Helical" evidence="1">
    <location>
        <begin position="338"/>
        <end position="357"/>
    </location>
</feature>
<protein>
    <submittedName>
        <fullName evidence="2">General secretion pathway protein</fullName>
    </submittedName>
</protein>
<keyword evidence="1" id="KW-0812">Transmembrane</keyword>
<evidence type="ECO:0000256" key="1">
    <source>
        <dbReference type="SAM" id="Phobius"/>
    </source>
</evidence>
<dbReference type="AlphaFoldDB" id="A0A5A7MFE4"/>
<dbReference type="EMBL" id="BKBW01000006">
    <property type="protein sequence ID" value="GEQ76240.1"/>
    <property type="molecule type" value="Genomic_DNA"/>
</dbReference>
<dbReference type="Proteomes" id="UP000323105">
    <property type="component" value="Unassembled WGS sequence"/>
</dbReference>
<gene>
    <name evidence="2" type="ORF">CTTA_3245</name>
</gene>
<evidence type="ECO:0000313" key="3">
    <source>
        <dbReference type="Proteomes" id="UP000323105"/>
    </source>
</evidence>
<sequence length="375" mass="42582">MMRSIIDFFSPLKRAARQFRRHRADYYEYLADVLSDSDGRILMHDIFVKDAQRYAPKNRWQKLRPHPRAVLSEYWAGKFLDTGTDIGATWRGTLPDADMLIIASAANHGGTGSVPDALKEAARLVRVVDEARSLFLSIIAVAIFAIIVVLATLTSVPAFVWPQIKATFDFVPETLYGPHALDLNHFSKVFASYIIPLAIGILILCIAFSWSLTRWSGRSRQWAEKLIIYRVYRNYRGAMFLSTLSTLVKRGSGLNLREGIQAISLQAEPWLQWYCQRIQENIELGIVDGRLFDVGLMEPDALYYLFDISEAKSLEAGLQLTGRRTERDMGKSIKKRAFILRWGILFVSLAIVGWVVFNTFSAIQEMTDAAKMVFL</sequence>
<feature type="transmembrane region" description="Helical" evidence="1">
    <location>
        <begin position="190"/>
        <end position="212"/>
    </location>
</feature>
<reference evidence="2 3" key="1">
    <citation type="journal article" date="2019" name="Microbiol. Resour. Announc.">
        <title>Draft Genome Sequence of Comamonas testosteroni TA441, a Bacterium That Has a Cryptic Phenol Degradation Gene Cluster.</title>
        <authorList>
            <person name="Arai H."/>
            <person name="Ishii M."/>
        </authorList>
    </citation>
    <scope>NUCLEOTIDE SEQUENCE [LARGE SCALE GENOMIC DNA]</scope>
    <source>
        <strain evidence="2 3">TA441</strain>
    </source>
</reference>
<comment type="caution">
    <text evidence="2">The sequence shown here is derived from an EMBL/GenBank/DDBJ whole genome shotgun (WGS) entry which is preliminary data.</text>
</comment>
<keyword evidence="1" id="KW-1133">Transmembrane helix</keyword>
<accession>A0A5A7MFE4</accession>
<evidence type="ECO:0000313" key="2">
    <source>
        <dbReference type="EMBL" id="GEQ76240.1"/>
    </source>
</evidence>
<name>A0A5A7MFE4_COMTE</name>
<keyword evidence="1" id="KW-0472">Membrane</keyword>